<dbReference type="Proteomes" id="UP000288805">
    <property type="component" value="Unassembled WGS sequence"/>
</dbReference>
<dbReference type="Gene3D" id="2.80.10.50">
    <property type="match status" value="1"/>
</dbReference>
<dbReference type="PANTHER" id="PTHR31205:SF69">
    <property type="entry name" value="ACTIN CROSS-LINKING PROTEIN (DUF569)"/>
    <property type="match status" value="1"/>
</dbReference>
<dbReference type="SUPFAM" id="SSF50405">
    <property type="entry name" value="Actin-crosslinking proteins"/>
    <property type="match status" value="1"/>
</dbReference>
<evidence type="ECO:0000313" key="3">
    <source>
        <dbReference type="Proteomes" id="UP000288805"/>
    </source>
</evidence>
<evidence type="ECO:0000259" key="1">
    <source>
        <dbReference type="Pfam" id="PF04601"/>
    </source>
</evidence>
<comment type="caution">
    <text evidence="2">The sequence shown here is derived from an EMBL/GenBank/DDBJ whole genome shotgun (WGS) entry which is preliminary data.</text>
</comment>
<proteinExistence type="predicted"/>
<dbReference type="CDD" id="cd23340">
    <property type="entry name" value="beta-trefoil_FSCN_ACP-like"/>
    <property type="match status" value="1"/>
</dbReference>
<dbReference type="AlphaFoldDB" id="A0A438HD76"/>
<dbReference type="FunFam" id="2.80.10.50:FF:000067">
    <property type="entry name" value="BnaC05g19630D protein"/>
    <property type="match status" value="1"/>
</dbReference>
<dbReference type="Pfam" id="PF04601">
    <property type="entry name" value="DUF569"/>
    <property type="match status" value="1"/>
</dbReference>
<dbReference type="InterPro" id="IPR007679">
    <property type="entry name" value="DUF569"/>
</dbReference>
<organism evidence="2 3">
    <name type="scientific">Vitis vinifera</name>
    <name type="common">Grape</name>
    <dbReference type="NCBI Taxonomy" id="29760"/>
    <lineage>
        <taxon>Eukaryota</taxon>
        <taxon>Viridiplantae</taxon>
        <taxon>Streptophyta</taxon>
        <taxon>Embryophyta</taxon>
        <taxon>Tracheophyta</taxon>
        <taxon>Spermatophyta</taxon>
        <taxon>Magnoliopsida</taxon>
        <taxon>eudicotyledons</taxon>
        <taxon>Gunneridae</taxon>
        <taxon>Pentapetalae</taxon>
        <taxon>rosids</taxon>
        <taxon>Vitales</taxon>
        <taxon>Vitaceae</taxon>
        <taxon>Viteae</taxon>
        <taxon>Vitis</taxon>
    </lineage>
</organism>
<dbReference type="EMBL" id="QGNW01000240">
    <property type="protein sequence ID" value="RVW82416.1"/>
    <property type="molecule type" value="Genomic_DNA"/>
</dbReference>
<accession>A0A438HD76</accession>
<evidence type="ECO:0000313" key="2">
    <source>
        <dbReference type="EMBL" id="RVW82416.1"/>
    </source>
</evidence>
<feature type="domain" description="DUF569" evidence="1">
    <location>
        <begin position="1"/>
        <end position="140"/>
    </location>
</feature>
<protein>
    <recommendedName>
        <fullName evidence="1">DUF569 domain-containing protein</fullName>
    </recommendedName>
</protein>
<gene>
    <name evidence="2" type="ORF">CK203_049019</name>
</gene>
<name>A0A438HD76_VITVI</name>
<dbReference type="PANTHER" id="PTHR31205">
    <property type="entry name" value="ACTIN CROSS-LINKING PROTEIN (DUF569)"/>
    <property type="match status" value="1"/>
</dbReference>
<sequence length="196" mass="22449">MEVFSIAKAVRLRSHLDSYLVADDDQETVRQSRNGSSRIARWLVEATGHVIRLKSCHGRYLTASHDPFLLGVAGKRVTQTVPGTVSNSLIEWQPTWDGFQVKLRARSGQYLRANGGTPPWRNSITHDHPSGIMTRDWVLWTWKLWRCRSVSRFLTADQRWRGPSPFSPLVLFKGIIYLSSLSRLFRIGLCQGLFLR</sequence>
<dbReference type="InterPro" id="IPR008999">
    <property type="entry name" value="Actin-crosslinking"/>
</dbReference>
<reference evidence="2 3" key="1">
    <citation type="journal article" date="2018" name="PLoS Genet.">
        <title>Population sequencing reveals clonal diversity and ancestral inbreeding in the grapevine cultivar Chardonnay.</title>
        <authorList>
            <person name="Roach M.J."/>
            <person name="Johnson D.L."/>
            <person name="Bohlmann J."/>
            <person name="van Vuuren H.J."/>
            <person name="Jones S.J."/>
            <person name="Pretorius I.S."/>
            <person name="Schmidt S.A."/>
            <person name="Borneman A.R."/>
        </authorList>
    </citation>
    <scope>NUCLEOTIDE SEQUENCE [LARGE SCALE GENOMIC DNA]</scope>
    <source>
        <strain evidence="3">cv. Chardonnay</strain>
        <tissue evidence="2">Leaf</tissue>
    </source>
</reference>